<feature type="transmembrane region" description="Helical" evidence="10">
    <location>
        <begin position="371"/>
        <end position="389"/>
    </location>
</feature>
<dbReference type="Pfam" id="PF07885">
    <property type="entry name" value="Ion_trans_2"/>
    <property type="match status" value="2"/>
</dbReference>
<feature type="transmembrane region" description="Helical" evidence="10">
    <location>
        <begin position="210"/>
        <end position="228"/>
    </location>
</feature>
<evidence type="ECO:0000256" key="2">
    <source>
        <dbReference type="ARBA" id="ARBA00022448"/>
    </source>
</evidence>
<gene>
    <name evidence="12" type="ORF">PG993_005280</name>
</gene>
<feature type="transmembrane region" description="Helical" evidence="10">
    <location>
        <begin position="94"/>
        <end position="115"/>
    </location>
</feature>
<evidence type="ECO:0000259" key="11">
    <source>
        <dbReference type="Pfam" id="PF07885"/>
    </source>
</evidence>
<keyword evidence="7 8" id="KW-0407">Ion channel</keyword>
<comment type="caution">
    <text evidence="12">The sequence shown here is derived from an EMBL/GenBank/DDBJ whole genome shotgun (WGS) entry which is preliminary data.</text>
</comment>
<protein>
    <recommendedName>
        <fullName evidence="11">Potassium channel domain-containing protein</fullName>
    </recommendedName>
</protein>
<dbReference type="PANTHER" id="PTHR11003:SF301">
    <property type="entry name" value="POTASSIUM CHANNEL PROTEIN"/>
    <property type="match status" value="1"/>
</dbReference>
<feature type="compositionally biased region" description="Acidic residues" evidence="9">
    <location>
        <begin position="517"/>
        <end position="542"/>
    </location>
</feature>
<dbReference type="InterPro" id="IPR013099">
    <property type="entry name" value="K_chnl_dom"/>
</dbReference>
<name>A0ABR1TF47_9PEZI</name>
<keyword evidence="3 8" id="KW-0812">Transmembrane</keyword>
<dbReference type="PRINTS" id="PR01333">
    <property type="entry name" value="2POREKCHANEL"/>
</dbReference>
<keyword evidence="4 10" id="KW-1133">Transmembrane helix</keyword>
<evidence type="ECO:0000256" key="1">
    <source>
        <dbReference type="ARBA" id="ARBA00004141"/>
    </source>
</evidence>
<evidence type="ECO:0000256" key="3">
    <source>
        <dbReference type="ARBA" id="ARBA00022692"/>
    </source>
</evidence>
<feature type="compositionally biased region" description="Basic residues" evidence="9">
    <location>
        <begin position="679"/>
        <end position="689"/>
    </location>
</feature>
<evidence type="ECO:0000256" key="8">
    <source>
        <dbReference type="RuleBase" id="RU003857"/>
    </source>
</evidence>
<feature type="compositionally biased region" description="Polar residues" evidence="9">
    <location>
        <begin position="696"/>
        <end position="745"/>
    </location>
</feature>
<keyword evidence="6 10" id="KW-0472">Membrane</keyword>
<feature type="transmembrane region" description="Helical" evidence="10">
    <location>
        <begin position="401"/>
        <end position="420"/>
    </location>
</feature>
<feature type="region of interest" description="Disordered" evidence="9">
    <location>
        <begin position="672"/>
        <end position="748"/>
    </location>
</feature>
<dbReference type="EMBL" id="JAQQWK010000003">
    <property type="protein sequence ID" value="KAK8045256.1"/>
    <property type="molecule type" value="Genomic_DNA"/>
</dbReference>
<feature type="transmembrane region" description="Helical" evidence="10">
    <location>
        <begin position="267"/>
        <end position="288"/>
    </location>
</feature>
<feature type="domain" description="Potassium channel" evidence="11">
    <location>
        <begin position="217"/>
        <end position="289"/>
    </location>
</feature>
<keyword evidence="2 8" id="KW-0813">Transport</keyword>
<dbReference type="SUPFAM" id="SSF81324">
    <property type="entry name" value="Voltage-gated potassium channels"/>
    <property type="match status" value="2"/>
</dbReference>
<accession>A0ABR1TF47</accession>
<dbReference type="Proteomes" id="UP001444661">
    <property type="component" value="Unassembled WGS sequence"/>
</dbReference>
<feature type="transmembrane region" description="Helical" evidence="10">
    <location>
        <begin position="432"/>
        <end position="452"/>
    </location>
</feature>
<dbReference type="Gene3D" id="1.10.287.70">
    <property type="match status" value="2"/>
</dbReference>
<organism evidence="12 13">
    <name type="scientific">Apiospora rasikravindrae</name>
    <dbReference type="NCBI Taxonomy" id="990691"/>
    <lineage>
        <taxon>Eukaryota</taxon>
        <taxon>Fungi</taxon>
        <taxon>Dikarya</taxon>
        <taxon>Ascomycota</taxon>
        <taxon>Pezizomycotina</taxon>
        <taxon>Sordariomycetes</taxon>
        <taxon>Xylariomycetidae</taxon>
        <taxon>Amphisphaeriales</taxon>
        <taxon>Apiosporaceae</taxon>
        <taxon>Apiospora</taxon>
    </lineage>
</organism>
<comment type="subcellular location">
    <subcellularLocation>
        <location evidence="1">Membrane</location>
        <topology evidence="1">Multi-pass membrane protein</topology>
    </subcellularLocation>
</comment>
<feature type="region of interest" description="Disordered" evidence="9">
    <location>
        <begin position="502"/>
        <end position="607"/>
    </location>
</feature>
<reference evidence="12 13" key="1">
    <citation type="submission" date="2023-01" db="EMBL/GenBank/DDBJ databases">
        <title>Analysis of 21 Apiospora genomes using comparative genomics revels a genus with tremendous synthesis potential of carbohydrate active enzymes and secondary metabolites.</title>
        <authorList>
            <person name="Sorensen T."/>
        </authorList>
    </citation>
    <scope>NUCLEOTIDE SEQUENCE [LARGE SCALE GENOMIC DNA]</scope>
    <source>
        <strain evidence="12 13">CBS 33761</strain>
    </source>
</reference>
<keyword evidence="13" id="KW-1185">Reference proteome</keyword>
<feature type="transmembrane region" description="Helical" evidence="10">
    <location>
        <begin position="50"/>
        <end position="74"/>
    </location>
</feature>
<feature type="domain" description="Potassium channel" evidence="11">
    <location>
        <begin position="381"/>
        <end position="457"/>
    </location>
</feature>
<dbReference type="PANTHER" id="PTHR11003">
    <property type="entry name" value="POTASSIUM CHANNEL, SUBFAMILY K"/>
    <property type="match status" value="1"/>
</dbReference>
<evidence type="ECO:0000256" key="10">
    <source>
        <dbReference type="SAM" id="Phobius"/>
    </source>
</evidence>
<evidence type="ECO:0000313" key="13">
    <source>
        <dbReference type="Proteomes" id="UP001444661"/>
    </source>
</evidence>
<evidence type="ECO:0000256" key="4">
    <source>
        <dbReference type="ARBA" id="ARBA00022989"/>
    </source>
</evidence>
<sequence length="814" mass="91217">MNDAAELNDNIDSRAQAVDGSSNTGKDGLTSRTAVLANNKNSRWWFASSAFPMIAGTLGPVASAFSICALVQYWRKHILPGSDVTKAVFDIRDPLWLTVINAIQLAIAVISNLFLLLNMTKRVRFSVAQPITIVGWYISAILLVALTSTASGSLVVEPEIEYVWSQAFYYGIFAAILYFIVASLMVVTVWGAQSGHYRKDFELSVSQRTLMLQTILFLVYLLLGALVFSKIEDGWDYLDAVYWADITLFTVGYGDFSPLSTLGRALLIPYALVGVISLGLVIGSIRSLMLDRGKRRLDARMLEKERRQFLRRMRRRGKEGMLEPIGNFGPGTAKPGPEDADMPTRTEFERRQKEFEFMRKIQNKASNRRRWTALAVSLSTWLVLWLVGAKIFQECERPYQGWSYFDAFYFCFTGLTTIGYGDLTPVSNSGKAFFVFWSLLALPTMTVLISNAGDTVVKWVRDGTLKLGNITILPGEHGFRMEIESLLKRLSLGGVFKNEEIQEKPPGFLGAAQPSNSDEENDEDEAEDEDEEEEEDEIEADETVEHGTKESTGGPSLNKADEKEFPSTSTFSDAARGGTQDLTKSSSRSKTQKPRLQGNNTGYGDGLSLSSRVESIAREDFPSELPKTRSEYHLVLIDEIARVTKHLQHSPPRKYTFQEWAWYLRLMGEDESSAETHKRAMRKPKKNKNNKKDTNSQDGSSQDIQTATGDSPQASRGGTWPPNSSSSEQPLAESGTTDAENSNKWSWVGHRSPLMDTREEAEWILDRLEQRLRAELLAVVEEKRGQRGAQEAKVYEIKHEYHPKKRDSVVIGGD</sequence>
<dbReference type="InterPro" id="IPR003280">
    <property type="entry name" value="2pore_dom_K_chnl"/>
</dbReference>
<proteinExistence type="inferred from homology"/>
<evidence type="ECO:0000256" key="9">
    <source>
        <dbReference type="SAM" id="MobiDB-lite"/>
    </source>
</evidence>
<evidence type="ECO:0000256" key="6">
    <source>
        <dbReference type="ARBA" id="ARBA00023136"/>
    </source>
</evidence>
<keyword evidence="5 8" id="KW-0406">Ion transport</keyword>
<feature type="transmembrane region" description="Helical" evidence="10">
    <location>
        <begin position="127"/>
        <end position="147"/>
    </location>
</feature>
<feature type="transmembrane region" description="Helical" evidence="10">
    <location>
        <begin position="167"/>
        <end position="190"/>
    </location>
</feature>
<evidence type="ECO:0000256" key="7">
    <source>
        <dbReference type="ARBA" id="ARBA00023303"/>
    </source>
</evidence>
<feature type="compositionally biased region" description="Polar residues" evidence="9">
    <location>
        <begin position="597"/>
        <end position="607"/>
    </location>
</feature>
<evidence type="ECO:0000256" key="5">
    <source>
        <dbReference type="ARBA" id="ARBA00023065"/>
    </source>
</evidence>
<comment type="similarity">
    <text evidence="8">Belongs to the two pore domain potassium channel (TC 1.A.1.8) family.</text>
</comment>
<feature type="compositionally biased region" description="Polar residues" evidence="9">
    <location>
        <begin position="580"/>
        <end position="589"/>
    </location>
</feature>
<evidence type="ECO:0000313" key="12">
    <source>
        <dbReference type="EMBL" id="KAK8045256.1"/>
    </source>
</evidence>